<name>A0A3C1KT86_9GAMM</name>
<feature type="non-terminal residue" evidence="2">
    <location>
        <position position="181"/>
    </location>
</feature>
<keyword evidence="1" id="KW-0812">Transmembrane</keyword>
<gene>
    <name evidence="2" type="ORF">DCP75_18905</name>
</gene>
<dbReference type="EMBL" id="DMND01000254">
    <property type="protein sequence ID" value="HAN29748.1"/>
    <property type="molecule type" value="Genomic_DNA"/>
</dbReference>
<dbReference type="STRING" id="1121937.GCA_000423125_01826"/>
<reference evidence="2 3" key="1">
    <citation type="journal article" date="2018" name="Nat. Biotechnol.">
        <title>A standardized bacterial taxonomy based on genome phylogeny substantially revises the tree of life.</title>
        <authorList>
            <person name="Parks D.H."/>
            <person name="Chuvochina M."/>
            <person name="Waite D.W."/>
            <person name="Rinke C."/>
            <person name="Skarshewski A."/>
            <person name="Chaumeil P.A."/>
            <person name="Hugenholtz P."/>
        </authorList>
    </citation>
    <scope>NUCLEOTIDE SEQUENCE [LARGE SCALE GENOMIC DNA]</scope>
    <source>
        <strain evidence="2">UBA9158</strain>
    </source>
</reference>
<feature type="transmembrane region" description="Helical" evidence="1">
    <location>
        <begin position="14"/>
        <end position="35"/>
    </location>
</feature>
<keyword evidence="1" id="KW-0472">Membrane</keyword>
<evidence type="ECO:0000313" key="2">
    <source>
        <dbReference type="EMBL" id="HAN29748.1"/>
    </source>
</evidence>
<sequence>MMHHLPPSHRLRGVSLPALLISMALGLLLAGMLVWSYAEARRHFLIADELARMHENGRFALALLHRELTLAGFLGGLAPHARPSLPAFVPGCGVEARWPLAAFRALDMQVDYDGGAPQTVSGTVLDCLPSSMLQRGSDLLAVRRTAGEATLSNGQLAGAAGGVDRGYWYLRLAAGGARAQW</sequence>
<evidence type="ECO:0000256" key="1">
    <source>
        <dbReference type="SAM" id="Phobius"/>
    </source>
</evidence>
<comment type="caution">
    <text evidence="2">The sequence shown here is derived from an EMBL/GenBank/DDBJ whole genome shotgun (WGS) entry which is preliminary data.</text>
</comment>
<proteinExistence type="predicted"/>
<organism evidence="2 3">
    <name type="scientific">Haliea salexigens</name>
    <dbReference type="NCBI Taxonomy" id="287487"/>
    <lineage>
        <taxon>Bacteria</taxon>
        <taxon>Pseudomonadati</taxon>
        <taxon>Pseudomonadota</taxon>
        <taxon>Gammaproteobacteria</taxon>
        <taxon>Cellvibrionales</taxon>
        <taxon>Halieaceae</taxon>
        <taxon>Haliea</taxon>
    </lineage>
</organism>
<keyword evidence="1" id="KW-1133">Transmembrane helix</keyword>
<dbReference type="Proteomes" id="UP000259273">
    <property type="component" value="Unassembled WGS sequence"/>
</dbReference>
<accession>A0A3C1KT86</accession>
<protein>
    <submittedName>
        <fullName evidence="2">Uncharacterized protein</fullName>
    </submittedName>
</protein>
<dbReference type="AlphaFoldDB" id="A0A3C1KT86"/>
<evidence type="ECO:0000313" key="3">
    <source>
        <dbReference type="Proteomes" id="UP000259273"/>
    </source>
</evidence>